<accession>A0ABN2RSK1</accession>
<dbReference type="EMBL" id="BAAANN010000025">
    <property type="protein sequence ID" value="GAA1974201.1"/>
    <property type="molecule type" value="Genomic_DNA"/>
</dbReference>
<dbReference type="Proteomes" id="UP001501116">
    <property type="component" value="Unassembled WGS sequence"/>
</dbReference>
<evidence type="ECO:0000313" key="1">
    <source>
        <dbReference type="EMBL" id="GAA1974201.1"/>
    </source>
</evidence>
<gene>
    <name evidence="1" type="ORF">GCM10009754_56600</name>
</gene>
<dbReference type="SUPFAM" id="SSF51735">
    <property type="entry name" value="NAD(P)-binding Rossmann-fold domains"/>
    <property type="match status" value="1"/>
</dbReference>
<sequence>MTENEKPLIMVVGCGDLAARVLTLLLNTPDTNRVVLAGRDLEKATRTANLAMLTAANLGVLGDVRVERVDLDDVAATAETIAAVRPDIVFMAASLQSWRIITKLPKADFEALDEAQLGPWLPMHLAPNYLLAQAIRESGTAPKVVNAAYPDAVGPVLAKAGMAPTTGIGNVGNIIPALTFGHAIEAGADPSAVEVKLVTQHYFSHYVPRFGDEGNGAYHLSATVHGEPLEGISHRAVFAHLSGRLRRLGGDAGQLLTASSAMRVLHAMATDSGVLAHAPAPNGLPGGYPVRVGRDGVTPDLPGDMPMDTAIAINEDCQRADGIDHIDEDGTVTFTDREMAVMRRLLGYECRTMRLVDTGVWADELAGRYRKFAEQAAA</sequence>
<keyword evidence="2" id="KW-1185">Reference proteome</keyword>
<dbReference type="InterPro" id="IPR036291">
    <property type="entry name" value="NAD(P)-bd_dom_sf"/>
</dbReference>
<reference evidence="1 2" key="1">
    <citation type="journal article" date="2019" name="Int. J. Syst. Evol. Microbiol.">
        <title>The Global Catalogue of Microorganisms (GCM) 10K type strain sequencing project: providing services to taxonomists for standard genome sequencing and annotation.</title>
        <authorList>
            <consortium name="The Broad Institute Genomics Platform"/>
            <consortium name="The Broad Institute Genome Sequencing Center for Infectious Disease"/>
            <person name="Wu L."/>
            <person name="Ma J."/>
        </authorList>
    </citation>
    <scope>NUCLEOTIDE SEQUENCE [LARGE SCALE GENOMIC DNA]</scope>
    <source>
        <strain evidence="1 2">JCM 14545</strain>
    </source>
</reference>
<comment type="caution">
    <text evidence="1">The sequence shown here is derived from an EMBL/GenBank/DDBJ whole genome shotgun (WGS) entry which is preliminary data.</text>
</comment>
<evidence type="ECO:0008006" key="3">
    <source>
        <dbReference type="Google" id="ProtNLM"/>
    </source>
</evidence>
<dbReference type="Gene3D" id="3.40.50.720">
    <property type="entry name" value="NAD(P)-binding Rossmann-like Domain"/>
    <property type="match status" value="1"/>
</dbReference>
<name>A0ABN2RSK1_9PSEU</name>
<proteinExistence type="predicted"/>
<organism evidence="1 2">
    <name type="scientific">Amycolatopsis minnesotensis</name>
    <dbReference type="NCBI Taxonomy" id="337894"/>
    <lineage>
        <taxon>Bacteria</taxon>
        <taxon>Bacillati</taxon>
        <taxon>Actinomycetota</taxon>
        <taxon>Actinomycetes</taxon>
        <taxon>Pseudonocardiales</taxon>
        <taxon>Pseudonocardiaceae</taxon>
        <taxon>Amycolatopsis</taxon>
    </lineage>
</organism>
<evidence type="ECO:0000313" key="2">
    <source>
        <dbReference type="Proteomes" id="UP001501116"/>
    </source>
</evidence>
<protein>
    <recommendedName>
        <fullName evidence="3">Saccharopine dehydrogenase NADP binding domain-containing protein</fullName>
    </recommendedName>
</protein>
<dbReference type="RefSeq" id="WP_344425366.1">
    <property type="nucleotide sequence ID" value="NZ_BAAANN010000025.1"/>
</dbReference>